<gene>
    <name evidence="2" type="ORF">BEN30_16140</name>
</gene>
<dbReference type="InterPro" id="IPR046748">
    <property type="entry name" value="HipA_2"/>
</dbReference>
<dbReference type="AlphaFoldDB" id="A0A1E5Q484"/>
<evidence type="ECO:0000259" key="1">
    <source>
        <dbReference type="Pfam" id="PF20613"/>
    </source>
</evidence>
<dbReference type="EMBL" id="MCGG01000068">
    <property type="protein sequence ID" value="OEJ64557.1"/>
    <property type="molecule type" value="Genomic_DNA"/>
</dbReference>
<comment type="caution">
    <text evidence="2">The sequence shown here is derived from an EMBL/GenBank/DDBJ whole genome shotgun (WGS) entry which is preliminary data.</text>
</comment>
<evidence type="ECO:0000313" key="3">
    <source>
        <dbReference type="Proteomes" id="UP000095347"/>
    </source>
</evidence>
<feature type="domain" description="HipA-like kinase" evidence="1">
    <location>
        <begin position="32"/>
        <end position="242"/>
    </location>
</feature>
<dbReference type="RefSeq" id="WP_069959201.1">
    <property type="nucleotide sequence ID" value="NZ_MCGG01000068.1"/>
</dbReference>
<organism evidence="2 3">
    <name type="scientific">Magnetovibrio blakemorei</name>
    <dbReference type="NCBI Taxonomy" id="28181"/>
    <lineage>
        <taxon>Bacteria</taxon>
        <taxon>Pseudomonadati</taxon>
        <taxon>Pseudomonadota</taxon>
        <taxon>Alphaproteobacteria</taxon>
        <taxon>Rhodospirillales</taxon>
        <taxon>Magnetovibrionaceae</taxon>
        <taxon>Magnetovibrio</taxon>
    </lineage>
</organism>
<sequence length="274" mass="31001">MLRCGATWKPSEIKRVIDTFPSSTRVVQVVTDDGIGFLKGMGNPQGNQSLACELVGSELAAWFGLDTLEFSLIQVSAEDILPLHGEGRNVEPGLAFISKYIEGGTWDGGDVYLSKMILPENVSKLVIFDTWIMNADRYPPEDSFIPIPANRDNILFECQKRNKFKLIAYDHTHCFVEGDIWEELGDPKLICDERIYGEFPEFSPYIKREAIVSALNKLRQLDRKTVQRIVTTVPREWGITDRLVNEWVDLIYKRSIFVADTIAAKLLTQGELGI</sequence>
<proteinExistence type="predicted"/>
<accession>A0A1E5Q484</accession>
<keyword evidence="3" id="KW-1185">Reference proteome</keyword>
<evidence type="ECO:0000313" key="2">
    <source>
        <dbReference type="EMBL" id="OEJ64557.1"/>
    </source>
</evidence>
<dbReference type="OrthoDB" id="9128719at2"/>
<dbReference type="Pfam" id="PF20613">
    <property type="entry name" value="HipA_2"/>
    <property type="match status" value="1"/>
</dbReference>
<dbReference type="Proteomes" id="UP000095347">
    <property type="component" value="Unassembled WGS sequence"/>
</dbReference>
<protein>
    <recommendedName>
        <fullName evidence="1">HipA-like kinase domain-containing protein</fullName>
    </recommendedName>
</protein>
<dbReference type="STRING" id="28181.BEN30_16140"/>
<reference evidence="3" key="1">
    <citation type="submission" date="2016-07" db="EMBL/GenBank/DDBJ databases">
        <authorList>
            <person name="Florea S."/>
            <person name="Webb J.S."/>
            <person name="Jaromczyk J."/>
            <person name="Schardl C.L."/>
        </authorList>
    </citation>
    <scope>NUCLEOTIDE SEQUENCE [LARGE SCALE GENOMIC DNA]</scope>
    <source>
        <strain evidence="3">MV-1</strain>
    </source>
</reference>
<name>A0A1E5Q484_9PROT</name>